<protein>
    <recommendedName>
        <fullName evidence="1">BTB domain-containing protein</fullName>
    </recommendedName>
</protein>
<dbReference type="EMBL" id="JAHFXF010001089">
    <property type="protein sequence ID" value="KAG9676592.1"/>
    <property type="molecule type" value="Genomic_DNA"/>
</dbReference>
<organism evidence="2 3">
    <name type="scientific">Aureobasidium melanogenum</name>
    <name type="common">Aureobasidium pullulans var. melanogenum</name>
    <dbReference type="NCBI Taxonomy" id="46634"/>
    <lineage>
        <taxon>Eukaryota</taxon>
        <taxon>Fungi</taxon>
        <taxon>Dikarya</taxon>
        <taxon>Ascomycota</taxon>
        <taxon>Pezizomycotina</taxon>
        <taxon>Dothideomycetes</taxon>
        <taxon>Dothideomycetidae</taxon>
        <taxon>Dothideales</taxon>
        <taxon>Saccotheciaceae</taxon>
        <taxon>Aureobasidium</taxon>
    </lineage>
</organism>
<dbReference type="Gene3D" id="3.30.710.10">
    <property type="entry name" value="Potassium Channel Kv1.1, Chain A"/>
    <property type="match status" value="1"/>
</dbReference>
<dbReference type="AlphaFoldDB" id="A0A9P8E4B0"/>
<sequence>MTPFVDIDGYLDSDEGLFAPDISAKISSSVTRNNASRAVSCVSRRPPGSSYKEVITVEVGPEKKAFVIHKNLLVFYSDYFRSAFNGSFKEATEGKISLPDESDDVFEIFNQFIYSRVLADGEGEKLTWDQLIKLWLFGDKYLVPVLQNVAMNSLKTKSDKENYIPTEKIKLIWENTLPNSPLRKLILDQVVYETDVDHFIHPGTEELWTREALVDLARALFRKEKSTGKHLMPPRGRCHYHVHNKGEHC</sequence>
<dbReference type="PROSITE" id="PS50097">
    <property type="entry name" value="BTB"/>
    <property type="match status" value="1"/>
</dbReference>
<evidence type="ECO:0000259" key="1">
    <source>
        <dbReference type="PROSITE" id="PS50097"/>
    </source>
</evidence>
<dbReference type="CDD" id="cd18186">
    <property type="entry name" value="BTB_POZ_ZBTB_KLHL-like"/>
    <property type="match status" value="1"/>
</dbReference>
<dbReference type="OrthoDB" id="194443at2759"/>
<dbReference type="SUPFAM" id="SSF54695">
    <property type="entry name" value="POZ domain"/>
    <property type="match status" value="1"/>
</dbReference>
<reference evidence="2" key="2">
    <citation type="submission" date="2021-08" db="EMBL/GenBank/DDBJ databases">
        <authorList>
            <person name="Gostincar C."/>
            <person name="Sun X."/>
            <person name="Song Z."/>
            <person name="Gunde-Cimerman N."/>
        </authorList>
    </citation>
    <scope>NUCLEOTIDE SEQUENCE</scope>
    <source>
        <strain evidence="2">EXF-9911</strain>
    </source>
</reference>
<reference evidence="2" key="1">
    <citation type="journal article" date="2021" name="J Fungi (Basel)">
        <title>Virulence traits and population genomics of the black yeast Aureobasidium melanogenum.</title>
        <authorList>
            <person name="Cernosa A."/>
            <person name="Sun X."/>
            <person name="Gostincar C."/>
            <person name="Fang C."/>
            <person name="Gunde-Cimerman N."/>
            <person name="Song Z."/>
        </authorList>
    </citation>
    <scope>NUCLEOTIDE SEQUENCE</scope>
    <source>
        <strain evidence="2">EXF-9911</strain>
    </source>
</reference>
<dbReference type="SMART" id="SM00225">
    <property type="entry name" value="BTB"/>
    <property type="match status" value="1"/>
</dbReference>
<name>A0A9P8E4B0_AURME</name>
<dbReference type="Pfam" id="PF00651">
    <property type="entry name" value="BTB"/>
    <property type="match status" value="1"/>
</dbReference>
<feature type="non-terminal residue" evidence="2">
    <location>
        <position position="249"/>
    </location>
</feature>
<dbReference type="PANTHER" id="PTHR47843:SF2">
    <property type="entry name" value="BTB DOMAIN-CONTAINING PROTEIN"/>
    <property type="match status" value="1"/>
</dbReference>
<dbReference type="PANTHER" id="PTHR47843">
    <property type="entry name" value="BTB DOMAIN-CONTAINING PROTEIN-RELATED"/>
    <property type="match status" value="1"/>
</dbReference>
<evidence type="ECO:0000313" key="3">
    <source>
        <dbReference type="Proteomes" id="UP000779574"/>
    </source>
</evidence>
<gene>
    <name evidence="2" type="ORF">KCU76_g15926</name>
</gene>
<proteinExistence type="predicted"/>
<feature type="domain" description="BTB" evidence="1">
    <location>
        <begin position="53"/>
        <end position="122"/>
    </location>
</feature>
<dbReference type="Proteomes" id="UP000779574">
    <property type="component" value="Unassembled WGS sequence"/>
</dbReference>
<evidence type="ECO:0000313" key="2">
    <source>
        <dbReference type="EMBL" id="KAG9676592.1"/>
    </source>
</evidence>
<dbReference type="InterPro" id="IPR000210">
    <property type="entry name" value="BTB/POZ_dom"/>
</dbReference>
<dbReference type="InterPro" id="IPR011333">
    <property type="entry name" value="SKP1/BTB/POZ_sf"/>
</dbReference>
<comment type="caution">
    <text evidence="2">The sequence shown here is derived from an EMBL/GenBank/DDBJ whole genome shotgun (WGS) entry which is preliminary data.</text>
</comment>
<accession>A0A9P8E4B0</accession>